<dbReference type="GO" id="GO:0000149">
    <property type="term" value="F:SNARE binding"/>
    <property type="evidence" value="ECO:0007669"/>
    <property type="project" value="TreeGrafter"/>
</dbReference>
<comment type="similarity">
    <text evidence="1">Belongs to the syntaxin family.</text>
</comment>
<dbReference type="AlphaFoldDB" id="W6ZZU4"/>
<dbReference type="PANTHER" id="PTHR19957:SF38">
    <property type="entry name" value="LD27581P"/>
    <property type="match status" value="1"/>
</dbReference>
<evidence type="ECO:0000259" key="4">
    <source>
        <dbReference type="PROSITE" id="PS50192"/>
    </source>
</evidence>
<dbReference type="InterPro" id="IPR006011">
    <property type="entry name" value="Syntaxin_N"/>
</dbReference>
<protein>
    <recommendedName>
        <fullName evidence="4">t-SNARE coiled-coil homology domain-containing protein</fullName>
    </recommendedName>
</protein>
<proteinExistence type="inferred from homology"/>
<dbReference type="GO" id="GO:0005484">
    <property type="term" value="F:SNAP receptor activity"/>
    <property type="evidence" value="ECO:0007669"/>
    <property type="project" value="TreeGrafter"/>
</dbReference>
<gene>
    <name evidence="5" type="ORF">C922_03086</name>
</gene>
<keyword evidence="3" id="KW-0812">Transmembrane</keyword>
<keyword evidence="3" id="KW-0472">Membrane</keyword>
<organism evidence="5 6">
    <name type="scientific">Plasmodium inui San Antonio 1</name>
    <dbReference type="NCBI Taxonomy" id="1237626"/>
    <lineage>
        <taxon>Eukaryota</taxon>
        <taxon>Sar</taxon>
        <taxon>Alveolata</taxon>
        <taxon>Apicomplexa</taxon>
        <taxon>Aconoidasida</taxon>
        <taxon>Haemosporida</taxon>
        <taxon>Plasmodiidae</taxon>
        <taxon>Plasmodium</taxon>
        <taxon>Plasmodium (Plasmodium)</taxon>
    </lineage>
</organism>
<dbReference type="GO" id="GO:0031201">
    <property type="term" value="C:SNARE complex"/>
    <property type="evidence" value="ECO:0007669"/>
    <property type="project" value="TreeGrafter"/>
</dbReference>
<dbReference type="Pfam" id="PF14523">
    <property type="entry name" value="Syntaxin_2"/>
    <property type="match status" value="1"/>
</dbReference>
<feature type="region of interest" description="Disordered" evidence="2">
    <location>
        <begin position="1"/>
        <end position="94"/>
    </location>
</feature>
<feature type="transmembrane region" description="Helical" evidence="3">
    <location>
        <begin position="449"/>
        <end position="474"/>
    </location>
</feature>
<dbReference type="PROSITE" id="PS50192">
    <property type="entry name" value="T_SNARE"/>
    <property type="match status" value="1"/>
</dbReference>
<reference evidence="5 6" key="1">
    <citation type="submission" date="2013-02" db="EMBL/GenBank/DDBJ databases">
        <title>The Genome Sequence of Plasmodium inui San Antonio 1.</title>
        <authorList>
            <consortium name="The Broad Institute Genome Sequencing Platform"/>
            <consortium name="The Broad Institute Genome Sequencing Center for Infectious Disease"/>
            <person name="Neafsey D."/>
            <person name="Cheeseman I."/>
            <person name="Volkman S."/>
            <person name="Adams J."/>
            <person name="Walker B."/>
            <person name="Young S.K."/>
            <person name="Zeng Q."/>
            <person name="Gargeya S."/>
            <person name="Fitzgerald M."/>
            <person name="Haas B."/>
            <person name="Abouelleil A."/>
            <person name="Alvarado L."/>
            <person name="Arachchi H.M."/>
            <person name="Berlin A.M."/>
            <person name="Chapman S.B."/>
            <person name="Dewar J."/>
            <person name="Goldberg J."/>
            <person name="Griggs A."/>
            <person name="Gujja S."/>
            <person name="Hansen M."/>
            <person name="Howarth C."/>
            <person name="Imamovic A."/>
            <person name="Larimer J."/>
            <person name="McCowan C."/>
            <person name="Murphy C."/>
            <person name="Neiman D."/>
            <person name="Pearson M."/>
            <person name="Priest M."/>
            <person name="Roberts A."/>
            <person name="Saif S."/>
            <person name="Shea T."/>
            <person name="Sisk P."/>
            <person name="Sykes S."/>
            <person name="Wortman J."/>
            <person name="Nusbaum C."/>
            <person name="Birren B."/>
        </authorList>
    </citation>
    <scope>NUCLEOTIDE SEQUENCE [LARGE SCALE GENOMIC DNA]</scope>
    <source>
        <strain evidence="5 6">San Antonio 1</strain>
    </source>
</reference>
<dbReference type="GeneID" id="20038360"/>
<evidence type="ECO:0000256" key="1">
    <source>
        <dbReference type="ARBA" id="ARBA00009063"/>
    </source>
</evidence>
<dbReference type="GO" id="GO:0012505">
    <property type="term" value="C:endomembrane system"/>
    <property type="evidence" value="ECO:0007669"/>
    <property type="project" value="TreeGrafter"/>
</dbReference>
<feature type="region of interest" description="Disordered" evidence="2">
    <location>
        <begin position="312"/>
        <end position="333"/>
    </location>
</feature>
<feature type="domain" description="T-SNARE coiled-coil homology" evidence="4">
    <location>
        <begin position="376"/>
        <end position="438"/>
    </location>
</feature>
<dbReference type="RefSeq" id="XP_008816900.1">
    <property type="nucleotide sequence ID" value="XM_008818678.1"/>
</dbReference>
<name>W6ZZU4_9APIC</name>
<dbReference type="GO" id="GO:0006906">
    <property type="term" value="P:vesicle fusion"/>
    <property type="evidence" value="ECO:0007669"/>
    <property type="project" value="TreeGrafter"/>
</dbReference>
<feature type="compositionally biased region" description="Basic and acidic residues" evidence="2">
    <location>
        <begin position="38"/>
        <end position="53"/>
    </location>
</feature>
<dbReference type="VEuPathDB" id="PlasmoDB:C922_03086"/>
<accession>W6ZZU4</accession>
<dbReference type="GO" id="GO:0006886">
    <property type="term" value="P:intracellular protein transport"/>
    <property type="evidence" value="ECO:0007669"/>
    <property type="project" value="TreeGrafter"/>
</dbReference>
<dbReference type="OrthoDB" id="10255013at2759"/>
<keyword evidence="6" id="KW-1185">Reference proteome</keyword>
<dbReference type="Gene3D" id="1.20.5.110">
    <property type="match status" value="1"/>
</dbReference>
<keyword evidence="3" id="KW-1133">Transmembrane helix</keyword>
<evidence type="ECO:0000256" key="2">
    <source>
        <dbReference type="SAM" id="MobiDB-lite"/>
    </source>
</evidence>
<evidence type="ECO:0000256" key="3">
    <source>
        <dbReference type="SAM" id="Phobius"/>
    </source>
</evidence>
<dbReference type="PANTHER" id="PTHR19957">
    <property type="entry name" value="SYNTAXIN"/>
    <property type="match status" value="1"/>
</dbReference>
<evidence type="ECO:0000313" key="6">
    <source>
        <dbReference type="Proteomes" id="UP000030640"/>
    </source>
</evidence>
<dbReference type="SUPFAM" id="SSF47661">
    <property type="entry name" value="t-snare proteins"/>
    <property type="match status" value="1"/>
</dbReference>
<dbReference type="CDD" id="cd15848">
    <property type="entry name" value="SNARE_syntaxin1-like"/>
    <property type="match status" value="1"/>
</dbReference>
<dbReference type="GO" id="GO:0048278">
    <property type="term" value="P:vesicle docking"/>
    <property type="evidence" value="ECO:0007669"/>
    <property type="project" value="TreeGrafter"/>
</dbReference>
<dbReference type="EMBL" id="KI965471">
    <property type="protein sequence ID" value="EUD66452.1"/>
    <property type="molecule type" value="Genomic_DNA"/>
</dbReference>
<evidence type="ECO:0000313" key="5">
    <source>
        <dbReference type="EMBL" id="EUD66452.1"/>
    </source>
</evidence>
<dbReference type="InterPro" id="IPR010989">
    <property type="entry name" value="SNARE"/>
</dbReference>
<dbReference type="Proteomes" id="UP000030640">
    <property type="component" value="Unassembled WGS sequence"/>
</dbReference>
<sequence length="484" mass="54788">MEDILNEIISLSEKKKRGGKLPTQGGGDHQADSQTEVSEGKPHKEKHHGESRHGGKAHKRGSKQQVGEDLPTGVVPPSTEGAPPSSAWDSSTVCSVDEDMSAEKASLFSRIISERRRTTGCRNEDDEEGALFGDIEQGIHRDTHHNTHTCVDGPYTSVDGTHDCPVDERTPLCQKSSNFNSYLLTVNQINTDISSIYKNIDKINSWKQKIDFNIYDTEELNGKINSTISNTEDIISQVMKNIFHLNEENKQFETGTNLLSEIKLRTNIFIDIVQKYKACINKYKNVCHHYYEHVNANLLKQYRLICPSVTDGEEAGGGGRRRKGMAGRNTTSGGKVCKGARADLADMEQFFNMQKKNRYSNLTEHRPPDNADGVNIQKMRKRYKELKTLEKNISALNDLYIELAYVVKKRTNYINSIENNVYQVKDYTDDALNNIVAAKKYNALVKRKIFYFSVFLLVVALIILFPVFFNYSAYGRGGRRAQRR</sequence>
<dbReference type="InterPro" id="IPR045242">
    <property type="entry name" value="Syntaxin"/>
</dbReference>
<dbReference type="InterPro" id="IPR000727">
    <property type="entry name" value="T_SNARE_dom"/>
</dbReference>
<dbReference type="Gene3D" id="1.20.58.70">
    <property type="match status" value="1"/>
</dbReference>